<name>A0A062UHA5_9PROT</name>
<dbReference type="Proteomes" id="UP000027037">
    <property type="component" value="Unassembled WGS sequence"/>
</dbReference>
<keyword evidence="2" id="KW-1185">Reference proteome</keyword>
<reference evidence="1 2" key="1">
    <citation type="journal article" date="2014" name="Antonie Van Leeuwenhoek">
        <title>Hyphomonas beringensis sp. nov. and Hyphomonas chukchiensis sp. nov., isolated from surface seawater of the Bering Sea and Chukchi Sea.</title>
        <authorList>
            <person name="Li C."/>
            <person name="Lai Q."/>
            <person name="Li G."/>
            <person name="Dong C."/>
            <person name="Wang J."/>
            <person name="Liao Y."/>
            <person name="Shao Z."/>
        </authorList>
    </citation>
    <scope>NUCLEOTIDE SEQUENCE [LARGE SCALE GENOMIC DNA]</scope>
    <source>
        <strain evidence="1 2">25B14_1</strain>
    </source>
</reference>
<evidence type="ECO:0000313" key="1">
    <source>
        <dbReference type="EMBL" id="KCZ55974.1"/>
    </source>
</evidence>
<gene>
    <name evidence="1" type="ORF">HY29_10230</name>
</gene>
<evidence type="ECO:0000313" key="2">
    <source>
        <dbReference type="Proteomes" id="UP000027037"/>
    </source>
</evidence>
<comment type="caution">
    <text evidence="1">The sequence shown here is derived from an EMBL/GenBank/DDBJ whole genome shotgun (WGS) entry which is preliminary data.</text>
</comment>
<dbReference type="RefSeq" id="WP_034792829.1">
    <property type="nucleotide sequence ID" value="NZ_AWFF01000026.1"/>
</dbReference>
<sequence>MLRGLITGGIALGIAGLAPAEETPTLPATFCERIAEIAAEEHKFLSTGMSGRAAAPFIRKWTVRSVLMPREDGKGYRRMGSYPECYTDETHTELERCFNAYSTFIFPVGSTQAARESHPEIFPEPPQYDEPVGLLPLEGGLAKVEAAVEYGSPGTIHSRATGLFLKSITDQDSMVCAFDNRVRERYISDPRSARGDRMCASIIRDEANIVTGEEKMSQEAASALRENEDLLDVDRREGTRAHPGDHYIGPYIDIDVNADGVDERLVQVTHSPGTGGCTYSYFDLLVPGTFDAIAAGDLREKVLAAQGVKAGAGDRGPNMGCSRKNEIRRVDGTVYFETRGFGLDKTPGEDNSYVTKTGGALQRTLRTVTDDGVQTQCSTQFSIEPIITYDRDR</sequence>
<dbReference type="AlphaFoldDB" id="A0A062UHA5"/>
<organism evidence="1 2">
    <name type="scientific">Hyphomonas beringensis</name>
    <dbReference type="NCBI Taxonomy" id="1280946"/>
    <lineage>
        <taxon>Bacteria</taxon>
        <taxon>Pseudomonadati</taxon>
        <taxon>Pseudomonadota</taxon>
        <taxon>Alphaproteobacteria</taxon>
        <taxon>Hyphomonadales</taxon>
        <taxon>Hyphomonadaceae</taxon>
        <taxon>Hyphomonas</taxon>
    </lineage>
</organism>
<dbReference type="EMBL" id="AWFF01000026">
    <property type="protein sequence ID" value="KCZ55974.1"/>
    <property type="molecule type" value="Genomic_DNA"/>
</dbReference>
<protein>
    <submittedName>
        <fullName evidence="1">Uncharacterized protein</fullName>
    </submittedName>
</protein>
<proteinExistence type="predicted"/>
<dbReference type="PATRIC" id="fig|1280946.3.peg.841"/>
<accession>A0A062UHA5</accession>